<dbReference type="EMBL" id="LLZU01000037">
    <property type="protein sequence ID" value="KRV47255.1"/>
    <property type="molecule type" value="Genomic_DNA"/>
</dbReference>
<evidence type="ECO:0000313" key="2">
    <source>
        <dbReference type="EMBL" id="KRV47255.1"/>
    </source>
</evidence>
<dbReference type="STRING" id="76728.AQ490_07195"/>
<evidence type="ECO:0000313" key="3">
    <source>
        <dbReference type="Proteomes" id="UP000050867"/>
    </source>
</evidence>
<dbReference type="RefSeq" id="WP_018384125.1">
    <property type="nucleotide sequence ID" value="NZ_LLZU01000037.1"/>
</dbReference>
<organism evidence="2 3">
    <name type="scientific">Wenjunlia vitaminophila</name>
    <name type="common">Streptomyces vitaminophilus</name>
    <dbReference type="NCBI Taxonomy" id="76728"/>
    <lineage>
        <taxon>Bacteria</taxon>
        <taxon>Bacillati</taxon>
        <taxon>Actinomycetota</taxon>
        <taxon>Actinomycetes</taxon>
        <taxon>Kitasatosporales</taxon>
        <taxon>Streptomycetaceae</taxon>
        <taxon>Wenjunlia</taxon>
    </lineage>
</organism>
<feature type="region of interest" description="Disordered" evidence="1">
    <location>
        <begin position="1"/>
        <end position="25"/>
    </location>
</feature>
<evidence type="ECO:0000256" key="1">
    <source>
        <dbReference type="SAM" id="MobiDB-lite"/>
    </source>
</evidence>
<accession>A0A0T6LMA8</accession>
<dbReference type="AlphaFoldDB" id="A0A0T6LMA8"/>
<name>A0A0T6LMA8_WENVI</name>
<proteinExistence type="predicted"/>
<reference evidence="2 3" key="1">
    <citation type="submission" date="2015-10" db="EMBL/GenBank/DDBJ databases">
        <title>Draft genome sequence of pyrrolomycin-producing Streptomyces vitaminophilus.</title>
        <authorList>
            <person name="Graham D.E."/>
            <person name="Mahan K.M."/>
            <person name="Klingeman D.M."/>
            <person name="Hettich R.L."/>
            <person name="Parry R.J."/>
        </authorList>
    </citation>
    <scope>NUCLEOTIDE SEQUENCE [LARGE SCALE GENOMIC DNA]</scope>
    <source>
        <strain evidence="2 3">ATCC 31673</strain>
    </source>
</reference>
<comment type="caution">
    <text evidence="2">The sequence shown here is derived from an EMBL/GenBank/DDBJ whole genome shotgun (WGS) entry which is preliminary data.</text>
</comment>
<gene>
    <name evidence="2" type="ORF">AQ490_07195</name>
</gene>
<protein>
    <submittedName>
        <fullName evidence="2">Uncharacterized protein</fullName>
    </submittedName>
</protein>
<keyword evidence="3" id="KW-1185">Reference proteome</keyword>
<dbReference type="Proteomes" id="UP000050867">
    <property type="component" value="Unassembled WGS sequence"/>
</dbReference>
<sequence>MTWGETRAVADVTSRHHGPSPGPGLTVGMVVYDRRWEMPATIVGFDGPFVCLTRPTGLTWRARRASLRPATTRERRQLRAIAVLHARSRGDGAVPPGSGAH</sequence>